<gene>
    <name evidence="2" type="ORF">I6N95_14800</name>
</gene>
<feature type="transmembrane region" description="Helical" evidence="1">
    <location>
        <begin position="153"/>
        <end position="175"/>
    </location>
</feature>
<protein>
    <submittedName>
        <fullName evidence="2">ABC transporter permease</fullName>
    </submittedName>
</protein>
<reference evidence="2" key="1">
    <citation type="submission" date="2020-12" db="EMBL/GenBank/DDBJ databases">
        <title>Vagococcus allomyrinae sp. nov. and Enterococcus lavae sp. nov., isolated from the larvae of Allomyrina dichotoma.</title>
        <authorList>
            <person name="Lee S.D."/>
        </authorList>
    </citation>
    <scope>NUCLEOTIDE SEQUENCE</scope>
    <source>
        <strain evidence="2">BWB3-3</strain>
    </source>
</reference>
<comment type="caution">
    <text evidence="2">The sequence shown here is derived from an EMBL/GenBank/DDBJ whole genome shotgun (WGS) entry which is preliminary data.</text>
</comment>
<keyword evidence="1" id="KW-1133">Transmembrane helix</keyword>
<proteinExistence type="predicted"/>
<keyword evidence="3" id="KW-1185">Reference proteome</keyword>
<dbReference type="PANTHER" id="PTHR37305:SF1">
    <property type="entry name" value="MEMBRANE PROTEIN"/>
    <property type="match status" value="1"/>
</dbReference>
<organism evidence="2 3">
    <name type="scientific">Vagococcus allomyrinae</name>
    <dbReference type="NCBI Taxonomy" id="2794353"/>
    <lineage>
        <taxon>Bacteria</taxon>
        <taxon>Bacillati</taxon>
        <taxon>Bacillota</taxon>
        <taxon>Bacilli</taxon>
        <taxon>Lactobacillales</taxon>
        <taxon>Enterococcaceae</taxon>
        <taxon>Vagococcus</taxon>
    </lineage>
</organism>
<evidence type="ECO:0000256" key="1">
    <source>
        <dbReference type="SAM" id="Phobius"/>
    </source>
</evidence>
<name>A0A940P9V2_9ENTE</name>
<keyword evidence="1" id="KW-0812">Transmembrane</keyword>
<feature type="transmembrane region" description="Helical" evidence="1">
    <location>
        <begin position="233"/>
        <end position="252"/>
    </location>
</feature>
<accession>A0A940P9V2</accession>
<evidence type="ECO:0000313" key="3">
    <source>
        <dbReference type="Proteomes" id="UP000674938"/>
    </source>
</evidence>
<dbReference type="Pfam" id="PF12730">
    <property type="entry name" value="ABC2_membrane_4"/>
    <property type="match status" value="1"/>
</dbReference>
<dbReference type="Proteomes" id="UP000674938">
    <property type="component" value="Unassembled WGS sequence"/>
</dbReference>
<evidence type="ECO:0000313" key="2">
    <source>
        <dbReference type="EMBL" id="MBP1042286.1"/>
    </source>
</evidence>
<feature type="transmembrane region" description="Helical" evidence="1">
    <location>
        <begin position="72"/>
        <end position="89"/>
    </location>
</feature>
<dbReference type="AlphaFoldDB" id="A0A940P9V2"/>
<dbReference type="EMBL" id="JAEEGA010000009">
    <property type="protein sequence ID" value="MBP1042286.1"/>
    <property type="molecule type" value="Genomic_DNA"/>
</dbReference>
<feature type="transmembrane region" description="Helical" evidence="1">
    <location>
        <begin position="110"/>
        <end position="133"/>
    </location>
</feature>
<keyword evidence="1" id="KW-0472">Membrane</keyword>
<dbReference type="PANTHER" id="PTHR37305">
    <property type="entry name" value="INTEGRAL MEMBRANE PROTEIN-RELATED"/>
    <property type="match status" value="1"/>
</dbReference>
<sequence length="261" mass="29021">MPMISMIKFESKKIYLSKSWWVLCSLVLLFQPLLALMSAQQIANLGLTATPETHPELIQAIPPVDYLGFDAVLFGLLPMIVFGGIYGASEFSHHQLRTTLLCQNNREKVFFSKLLALLIATLWLGALAIYGTIEITHLGLQEQGLNALTLSSIAWKFIGYALIQWLFLTTLSFLIGHLFKNAIVPLAFLIPQVYNLGNYLDEKWPWGKYLPVAASNQLVATPTDSFSHQPIEGLVVLSLWVSVTVVLASYVFSKSDLGGNY</sequence>